<evidence type="ECO:0000259" key="7">
    <source>
        <dbReference type="Pfam" id="PF00892"/>
    </source>
</evidence>
<keyword evidence="8" id="KW-1185">Reference proteome</keyword>
<dbReference type="GO" id="GO:0005886">
    <property type="term" value="C:plasma membrane"/>
    <property type="evidence" value="ECO:0000318"/>
    <property type="project" value="GO_Central"/>
</dbReference>
<evidence type="ECO:0000313" key="8">
    <source>
        <dbReference type="Proteomes" id="UP000235220"/>
    </source>
</evidence>
<dbReference type="Proteomes" id="UP000235220">
    <property type="component" value="Chromosome 8"/>
</dbReference>
<feature type="domain" description="EamA" evidence="7">
    <location>
        <begin position="182"/>
        <end position="320"/>
    </location>
</feature>
<feature type="transmembrane region" description="Helical" evidence="6">
    <location>
        <begin position="107"/>
        <end position="124"/>
    </location>
</feature>
<dbReference type="Pfam" id="PF00892">
    <property type="entry name" value="EamA"/>
    <property type="match status" value="2"/>
</dbReference>
<organism evidence="8 9">
    <name type="scientific">Juglans regia</name>
    <name type="common">English walnut</name>
    <dbReference type="NCBI Taxonomy" id="51240"/>
    <lineage>
        <taxon>Eukaryota</taxon>
        <taxon>Viridiplantae</taxon>
        <taxon>Streptophyta</taxon>
        <taxon>Embryophyta</taxon>
        <taxon>Tracheophyta</taxon>
        <taxon>Spermatophyta</taxon>
        <taxon>Magnoliopsida</taxon>
        <taxon>eudicotyledons</taxon>
        <taxon>Gunneridae</taxon>
        <taxon>Pentapetalae</taxon>
        <taxon>rosids</taxon>
        <taxon>fabids</taxon>
        <taxon>Fagales</taxon>
        <taxon>Juglandaceae</taxon>
        <taxon>Juglans</taxon>
    </lineage>
</organism>
<evidence type="ECO:0000256" key="1">
    <source>
        <dbReference type="ARBA" id="ARBA00004141"/>
    </source>
</evidence>
<evidence type="ECO:0000256" key="6">
    <source>
        <dbReference type="RuleBase" id="RU363077"/>
    </source>
</evidence>
<dbReference type="OrthoDB" id="1728340at2759"/>
<reference evidence="9" key="1">
    <citation type="submission" date="2025-08" db="UniProtKB">
        <authorList>
            <consortium name="RefSeq"/>
        </authorList>
    </citation>
    <scope>IDENTIFICATION</scope>
    <source>
        <tissue evidence="9">Leaves</tissue>
    </source>
</reference>
<dbReference type="RefSeq" id="XP_018833567.2">
    <property type="nucleotide sequence ID" value="XM_018978022.2"/>
</dbReference>
<accession>A0A2I4FPL3</accession>
<comment type="subcellular location">
    <subcellularLocation>
        <location evidence="1 6">Membrane</location>
        <topology evidence="1 6">Multi-pass membrane protein</topology>
    </subcellularLocation>
</comment>
<dbReference type="InterPro" id="IPR000620">
    <property type="entry name" value="EamA_dom"/>
</dbReference>
<feature type="transmembrane region" description="Helical" evidence="6">
    <location>
        <begin position="136"/>
        <end position="154"/>
    </location>
</feature>
<evidence type="ECO:0000256" key="2">
    <source>
        <dbReference type="ARBA" id="ARBA00007635"/>
    </source>
</evidence>
<keyword evidence="4 6" id="KW-1133">Transmembrane helix</keyword>
<proteinExistence type="inferred from homology"/>
<name>A0A2I4FPL3_JUGRE</name>
<dbReference type="InterPro" id="IPR037185">
    <property type="entry name" value="EmrE-like"/>
</dbReference>
<feature type="transmembrane region" description="Helical" evidence="6">
    <location>
        <begin position="252"/>
        <end position="269"/>
    </location>
</feature>
<dbReference type="GO" id="GO:0022857">
    <property type="term" value="F:transmembrane transporter activity"/>
    <property type="evidence" value="ECO:0007669"/>
    <property type="project" value="InterPro"/>
</dbReference>
<evidence type="ECO:0000256" key="4">
    <source>
        <dbReference type="ARBA" id="ARBA00022989"/>
    </source>
</evidence>
<evidence type="ECO:0000313" key="9">
    <source>
        <dbReference type="RefSeq" id="XP_018833567.2"/>
    </source>
</evidence>
<keyword evidence="3 6" id="KW-0812">Transmembrane</keyword>
<feature type="transmembrane region" description="Helical" evidence="6">
    <location>
        <begin position="276"/>
        <end position="295"/>
    </location>
</feature>
<keyword evidence="5 6" id="KW-0472">Membrane</keyword>
<dbReference type="InParanoid" id="A0A2I4FPL3"/>
<sequence length="393" mass="42666">MGGWDDYKPVMAMSGLQFSYAVLTLTSRASLLQGMNPRVFVVYRQAIATLVIAPIAYFSRRESGGGSSLGLRSFSLIFLVSLIGVTINQNVYFEGLYLASSSMASAMGNLLPAVTFVMATIFGLERVDFGSLRSIAKIVGTILCVSGAVSMALVRGPKLLNAELLLPANSHVLGSGDGNWLLGCLLLFGSCCCWSLWLILQVPASASCPDLLSLSAWMCFLATLQSAVIAYFTEPEPKAWNIHSSLEIASCIYTGVIGSGLSFFVQAWCISRRGPLFCAMFNPLCTVIVTILAAIFLHEEIYTGSLFGAICVIIGLYIVLWGKAKDLDRDGEKEGDQVEDPHQVVADAEHDWWFWLELLSHADQIAGEFLWSSTLPITPVYPRSLTSNKLVGL</sequence>
<feature type="transmembrane region" description="Helical" evidence="6">
    <location>
        <begin position="180"/>
        <end position="199"/>
    </location>
</feature>
<dbReference type="PANTHER" id="PTHR31218">
    <property type="entry name" value="WAT1-RELATED PROTEIN"/>
    <property type="match status" value="1"/>
</dbReference>
<dbReference type="InterPro" id="IPR030184">
    <property type="entry name" value="WAT1-related"/>
</dbReference>
<dbReference type="KEGG" id="jre:109000950"/>
<feature type="transmembrane region" description="Helical" evidence="6">
    <location>
        <begin position="39"/>
        <end position="57"/>
    </location>
</feature>
<evidence type="ECO:0000256" key="5">
    <source>
        <dbReference type="ARBA" id="ARBA00023136"/>
    </source>
</evidence>
<gene>
    <name evidence="9" type="primary">LOC109000950</name>
</gene>
<feature type="transmembrane region" description="Helical" evidence="6">
    <location>
        <begin position="301"/>
        <end position="320"/>
    </location>
</feature>
<dbReference type="SUPFAM" id="SSF103481">
    <property type="entry name" value="Multidrug resistance efflux transporter EmrE"/>
    <property type="match status" value="2"/>
</dbReference>
<evidence type="ECO:0000256" key="3">
    <source>
        <dbReference type="ARBA" id="ARBA00022692"/>
    </source>
</evidence>
<comment type="similarity">
    <text evidence="2 6">Belongs to the drug/metabolite transporter (DMT) superfamily. Plant drug/metabolite exporter (P-DME) (TC 2.A.7.4) family.</text>
</comment>
<feature type="domain" description="EamA" evidence="7">
    <location>
        <begin position="15"/>
        <end position="146"/>
    </location>
</feature>
<dbReference type="GeneID" id="109000950"/>
<protein>
    <recommendedName>
        <fullName evidence="6">WAT1-related protein</fullName>
    </recommendedName>
</protein>
<dbReference type="AlphaFoldDB" id="A0A2I4FPL3"/>
<feature type="transmembrane region" description="Helical" evidence="6">
    <location>
        <begin position="211"/>
        <end position="232"/>
    </location>
</feature>
<feature type="transmembrane region" description="Helical" evidence="6">
    <location>
        <begin position="69"/>
        <end position="87"/>
    </location>
</feature>